<dbReference type="PANTHER" id="PTHR30483">
    <property type="entry name" value="LEUCINE-SPECIFIC-BINDING PROTEIN"/>
    <property type="match status" value="1"/>
</dbReference>
<dbReference type="CDD" id="cd20013">
    <property type="entry name" value="PBP1_RPA0985_benzoate-like"/>
    <property type="match status" value="1"/>
</dbReference>
<dbReference type="SUPFAM" id="SSF53822">
    <property type="entry name" value="Periplasmic binding protein-like I"/>
    <property type="match status" value="1"/>
</dbReference>
<sequence>MKLSKTLVAAALAFGLAPAFGTAQAADLKIGVVMPMSGPFAAHGKQIKHGIDVFLAEHGDTVAGRKVKIIIKDDTGIAPAVAKRQAQELLIKDKVDILAGFTLTPNAFSVAPLATEAKVPMVVLNAATSSITEKSPNIVRVSMTLPQVTAPMAQWAYANSIKSVYTLVSDYGPGHDAEQQFQKTFTSLGGKITGEVRTPVNTPDYAPFLQRVKDAKPDAVFFFVPNGEQGVALAKGYKERGLDQAGIKELATGDVTDEDVLDAMGDAAIGMITSFHYSAVHDSPENKAFVAAYHKAFPNDRPNFVAVAGYDGMALIYKALEKTQGDAGADAFMAAVKGMKWTSPRGPVEIDPETRDIVQNVYIRKVEKVDGVLQNVEFDKIEAVKDPGKQK</sequence>
<gene>
    <name evidence="5" type="ORF">HNR28_001882</name>
</gene>
<proteinExistence type="inferred from homology"/>
<evidence type="ECO:0000313" key="5">
    <source>
        <dbReference type="EMBL" id="MBB6083837.1"/>
    </source>
</evidence>
<keyword evidence="2 3" id="KW-0732">Signal</keyword>
<dbReference type="PANTHER" id="PTHR30483:SF6">
    <property type="entry name" value="PERIPLASMIC BINDING PROTEIN OF ABC TRANSPORTER FOR NATURAL AMINO ACIDS"/>
    <property type="match status" value="1"/>
</dbReference>
<evidence type="ECO:0000259" key="4">
    <source>
        <dbReference type="Pfam" id="PF13458"/>
    </source>
</evidence>
<dbReference type="InterPro" id="IPR028082">
    <property type="entry name" value="Peripla_BP_I"/>
</dbReference>
<protein>
    <submittedName>
        <fullName evidence="5">Branched-chain amino acid transport system substrate-binding protein</fullName>
    </submittedName>
</protein>
<comment type="caution">
    <text evidence="5">The sequence shown here is derived from an EMBL/GenBank/DDBJ whole genome shotgun (WGS) entry which is preliminary data.</text>
</comment>
<dbReference type="EMBL" id="JACHIB010000010">
    <property type="protein sequence ID" value="MBB6083837.1"/>
    <property type="molecule type" value="Genomic_DNA"/>
</dbReference>
<dbReference type="Pfam" id="PF13458">
    <property type="entry name" value="Peripla_BP_6"/>
    <property type="match status" value="1"/>
</dbReference>
<dbReference type="InterPro" id="IPR051010">
    <property type="entry name" value="BCAA_transport"/>
</dbReference>
<dbReference type="Gene3D" id="3.40.50.2300">
    <property type="match status" value="2"/>
</dbReference>
<dbReference type="InterPro" id="IPR028081">
    <property type="entry name" value="Leu-bd"/>
</dbReference>
<comment type="similarity">
    <text evidence="1">Belongs to the leucine-binding protein family.</text>
</comment>
<evidence type="ECO:0000256" key="2">
    <source>
        <dbReference type="ARBA" id="ARBA00022729"/>
    </source>
</evidence>
<evidence type="ECO:0000256" key="3">
    <source>
        <dbReference type="SAM" id="SignalP"/>
    </source>
</evidence>
<organism evidence="5 6">
    <name type="scientific">Castellaniella defragrans</name>
    <name type="common">Alcaligenes defragrans</name>
    <dbReference type="NCBI Taxonomy" id="75697"/>
    <lineage>
        <taxon>Bacteria</taxon>
        <taxon>Pseudomonadati</taxon>
        <taxon>Pseudomonadota</taxon>
        <taxon>Betaproteobacteria</taxon>
        <taxon>Burkholderiales</taxon>
        <taxon>Alcaligenaceae</taxon>
        <taxon>Castellaniella</taxon>
    </lineage>
</organism>
<reference evidence="5 6" key="1">
    <citation type="submission" date="2020-08" db="EMBL/GenBank/DDBJ databases">
        <title>Genomic Encyclopedia of Type Strains, Phase IV (KMG-IV): sequencing the most valuable type-strain genomes for metagenomic binning, comparative biology and taxonomic classification.</title>
        <authorList>
            <person name="Goeker M."/>
        </authorList>
    </citation>
    <scope>NUCLEOTIDE SEQUENCE [LARGE SCALE GENOMIC DNA]</scope>
    <source>
        <strain evidence="5 6">DSM 12141</strain>
    </source>
</reference>
<evidence type="ECO:0000313" key="6">
    <source>
        <dbReference type="Proteomes" id="UP000541136"/>
    </source>
</evidence>
<feature type="signal peptide" evidence="3">
    <location>
        <begin position="1"/>
        <end position="25"/>
    </location>
</feature>
<feature type="chain" id="PRO_5030730965" evidence="3">
    <location>
        <begin position="26"/>
        <end position="391"/>
    </location>
</feature>
<feature type="domain" description="Leucine-binding protein" evidence="4">
    <location>
        <begin position="28"/>
        <end position="367"/>
    </location>
</feature>
<name>A0A7W9TQR5_CASDE</name>
<dbReference type="RefSeq" id="WP_151025130.1">
    <property type="nucleotide sequence ID" value="NZ_JACHIB010000010.1"/>
</dbReference>
<dbReference type="AlphaFoldDB" id="A0A7W9TQR5"/>
<accession>A0A7W9TQR5</accession>
<evidence type="ECO:0000256" key="1">
    <source>
        <dbReference type="ARBA" id="ARBA00010062"/>
    </source>
</evidence>
<dbReference type="Proteomes" id="UP000541136">
    <property type="component" value="Unassembled WGS sequence"/>
</dbReference>